<dbReference type="PROSITE" id="PS00972">
    <property type="entry name" value="USP_1"/>
    <property type="match status" value="1"/>
</dbReference>
<evidence type="ECO:0000256" key="2">
    <source>
        <dbReference type="ARBA" id="ARBA00009085"/>
    </source>
</evidence>
<evidence type="ECO:0000313" key="11">
    <source>
        <dbReference type="EMBL" id="GAA5801278.1"/>
    </source>
</evidence>
<dbReference type="SUPFAM" id="SSF143791">
    <property type="entry name" value="DUSP-like"/>
    <property type="match status" value="1"/>
</dbReference>
<sequence>MSDSDVEKSSVSVKRAREASVEDQATEQAPLDPEDQTKLISQLQEQHLKDGESWCLISKAWYDSWTKYCARMSNPDTRSIGEKTHPGPIRNQSLYKNGQIAEDLVYNQDVYGVPMSAWKKLVAWYGVDDESADPIERQVINTTNGLIVELYPPQFRLYAIEHDETSFISNLEHCPVITLSQTSLVKEFLHAVREAFYLAPDTEIQAWILKESPVVSKLPNISVTNLSQATLLDTDDQDAILSRSGKFNLAIETKLESFPSESLTKNDTSSVSSTSSVFANGFNNLSTSTPPPQAVTPKFARGVCGLQNLGNTCFMNSALQCLSNTPQLTKYFLADLYKKDLNRENPLGLNGQIAEEYAELVKKLWSGQSSSIAPRDFKYTLGKFNKSFIGYHQHDTQEVLAVLLDGLHEDLNRVVKKPCIEPPEYDGLTDKEIANLSWEYHSVRNVSYIVDLFQGQFKSRLICGYCNHVSVTFDPFTYLSLPLPIKKKIKTPIVYVPYDPSQQIQRMVVTVGKDASIAHLQKEVAKMMSVEDPTSLLMVEIFNHKIYKVLPLYEPVASIGSSDSIYVYQLPGSVPPVRKRSFGYSLQAEPAAAAVDENQLIVFPVYCATVSTSESSYSSVNQFGEPIILAVRYKDANNPDLLYKLVSQHVERYTQFKLFEEIKGSDVPTSSIAEELSSDTVVENGQPMDEELPQYETIMSHDTNQAQDMDIDIQPQLIHTAAAVLPAGGKKIEPMSNLFAMKVFSAPRSYYSDGEELLPTNERWNNLIDLRERAEQEYLQRQEYYKQQEQLNQTEECSADDSDMGEPTANSIDLTSDLQESVVLPSEMEDDVEDEDEDDVVEDAAASYAQDGINNDSMDDILQDPPYNSQPFEELKDEDETDDLDSIQNNSNHLSDTDSDSQFLATTTATNPTPVTNQPRFANLSKHKVTLPPSTIIRQGEGILLEWTVKKAQELFGTSRSYGDPNAVNTEAWEDMNDLGDPNLVTGETSQPKQVTLSDCLDEFTKEEELSEEDLWFCPKCKEHRQATKKFDLWRMPEIIVVHLKRFSHSRTLRDKIDVMIDFPITELDLTDRVMSLEDPQNIKDEDRLMYDLYAVDNHFGGLGGGHYTAYAQNFEDGNWYNFDDSHVSKVNAEAVKTNAAYLLFYKRRRQVTSETKDVETIIQEAKERQQAAEEANIFTPTETSSDDNPHQVTGEDQPIKEYPLPEDLSALF</sequence>
<feature type="region of interest" description="Disordered" evidence="8">
    <location>
        <begin position="849"/>
        <end position="900"/>
    </location>
</feature>
<proteinExistence type="inferred from homology"/>
<evidence type="ECO:0000256" key="4">
    <source>
        <dbReference type="ARBA" id="ARBA00022670"/>
    </source>
</evidence>
<reference evidence="11 12" key="1">
    <citation type="submission" date="2024-04" db="EMBL/GenBank/DDBJ databases">
        <title>genome sequences of Mucor flavus KT1a and Helicostylum pulchrum KT1b strains isolation_sourced from the surface of a dry-aged beef.</title>
        <authorList>
            <person name="Toyotome T."/>
            <person name="Hosono M."/>
            <person name="Torimaru M."/>
            <person name="Fukuda K."/>
            <person name="Mikami N."/>
        </authorList>
    </citation>
    <scope>NUCLEOTIDE SEQUENCE [LARGE SCALE GENOMIC DNA]</scope>
    <source>
        <strain evidence="11 12">KT1b</strain>
    </source>
</reference>
<dbReference type="PROSITE" id="PS51283">
    <property type="entry name" value="DUSP"/>
    <property type="match status" value="1"/>
</dbReference>
<keyword evidence="7" id="KW-0788">Thiol protease</keyword>
<evidence type="ECO:0000256" key="1">
    <source>
        <dbReference type="ARBA" id="ARBA00000707"/>
    </source>
</evidence>
<protein>
    <recommendedName>
        <fullName evidence="3">ubiquitinyl hydrolase 1</fullName>
        <ecNumber evidence="3">3.4.19.12</ecNumber>
    </recommendedName>
</protein>
<evidence type="ECO:0000259" key="9">
    <source>
        <dbReference type="PROSITE" id="PS50235"/>
    </source>
</evidence>
<keyword evidence="5" id="KW-0833">Ubl conjugation pathway</keyword>
<dbReference type="InterPro" id="IPR050185">
    <property type="entry name" value="Ub_carboxyl-term_hydrolase"/>
</dbReference>
<feature type="region of interest" description="Disordered" evidence="8">
    <location>
        <begin position="1"/>
        <end position="35"/>
    </location>
</feature>
<dbReference type="Pfam" id="PF06337">
    <property type="entry name" value="DUSP"/>
    <property type="match status" value="1"/>
</dbReference>
<evidence type="ECO:0000256" key="7">
    <source>
        <dbReference type="ARBA" id="ARBA00022807"/>
    </source>
</evidence>
<organism evidence="11 12">
    <name type="scientific">Helicostylum pulchrum</name>
    <dbReference type="NCBI Taxonomy" id="562976"/>
    <lineage>
        <taxon>Eukaryota</taxon>
        <taxon>Fungi</taxon>
        <taxon>Fungi incertae sedis</taxon>
        <taxon>Mucoromycota</taxon>
        <taxon>Mucoromycotina</taxon>
        <taxon>Mucoromycetes</taxon>
        <taxon>Mucorales</taxon>
        <taxon>Mucorineae</taxon>
        <taxon>Mucoraceae</taxon>
        <taxon>Helicostylum</taxon>
    </lineage>
</organism>
<feature type="compositionally biased region" description="Acidic residues" evidence="8">
    <location>
        <begin position="875"/>
        <end position="885"/>
    </location>
</feature>
<dbReference type="InterPro" id="IPR038765">
    <property type="entry name" value="Papain-like_cys_pep_sf"/>
</dbReference>
<evidence type="ECO:0000256" key="6">
    <source>
        <dbReference type="ARBA" id="ARBA00022801"/>
    </source>
</evidence>
<feature type="compositionally biased region" description="Polar residues" evidence="8">
    <location>
        <begin position="808"/>
        <end position="819"/>
    </location>
</feature>
<dbReference type="InterPro" id="IPR001394">
    <property type="entry name" value="Peptidase_C19_UCH"/>
</dbReference>
<evidence type="ECO:0000259" key="10">
    <source>
        <dbReference type="PROSITE" id="PS51283"/>
    </source>
</evidence>
<name>A0ABP9Y405_9FUNG</name>
<dbReference type="EMBL" id="BAABUJ010000018">
    <property type="protein sequence ID" value="GAA5801278.1"/>
    <property type="molecule type" value="Genomic_DNA"/>
</dbReference>
<dbReference type="InterPro" id="IPR028889">
    <property type="entry name" value="USP"/>
</dbReference>
<evidence type="ECO:0000256" key="8">
    <source>
        <dbReference type="SAM" id="MobiDB-lite"/>
    </source>
</evidence>
<comment type="similarity">
    <text evidence="2">Belongs to the peptidase C19 family.</text>
</comment>
<dbReference type="Gene3D" id="3.90.70.10">
    <property type="entry name" value="Cysteine proteinases"/>
    <property type="match status" value="2"/>
</dbReference>
<feature type="compositionally biased region" description="Polar residues" evidence="8">
    <location>
        <begin position="886"/>
        <end position="900"/>
    </location>
</feature>
<comment type="caution">
    <text evidence="11">The sequence shown here is derived from an EMBL/GenBank/DDBJ whole genome shotgun (WGS) entry which is preliminary data.</text>
</comment>
<dbReference type="SMART" id="SM00695">
    <property type="entry name" value="DUSP"/>
    <property type="match status" value="1"/>
</dbReference>
<dbReference type="PROSITE" id="PS00973">
    <property type="entry name" value="USP_2"/>
    <property type="match status" value="1"/>
</dbReference>
<dbReference type="CDD" id="cd02674">
    <property type="entry name" value="Peptidase_C19R"/>
    <property type="match status" value="1"/>
</dbReference>
<evidence type="ECO:0000313" key="12">
    <source>
        <dbReference type="Proteomes" id="UP001476247"/>
    </source>
</evidence>
<keyword evidence="6" id="KW-0378">Hydrolase</keyword>
<dbReference type="EC" id="3.4.19.12" evidence="3"/>
<comment type="catalytic activity">
    <reaction evidence="1">
        <text>Thiol-dependent hydrolysis of ester, thioester, amide, peptide and isopeptide bonds formed by the C-terminal Gly of ubiquitin (a 76-residue protein attached to proteins as an intracellular targeting signal).</text>
        <dbReference type="EC" id="3.4.19.12"/>
    </reaction>
</comment>
<gene>
    <name evidence="11" type="ORF">HPULCUR_006724</name>
</gene>
<dbReference type="Pfam" id="PF00443">
    <property type="entry name" value="UCH"/>
    <property type="match status" value="1"/>
</dbReference>
<dbReference type="PROSITE" id="PS50235">
    <property type="entry name" value="USP_3"/>
    <property type="match status" value="1"/>
</dbReference>
<dbReference type="PANTHER" id="PTHR21646">
    <property type="entry name" value="UBIQUITIN CARBOXYL-TERMINAL HYDROLASE"/>
    <property type="match status" value="1"/>
</dbReference>
<feature type="region of interest" description="Disordered" evidence="8">
    <location>
        <begin position="789"/>
        <end position="821"/>
    </location>
</feature>
<feature type="region of interest" description="Disordered" evidence="8">
    <location>
        <begin position="1170"/>
        <end position="1213"/>
    </location>
</feature>
<dbReference type="InterPro" id="IPR002052">
    <property type="entry name" value="DNA_methylase_N6_adenine_CS"/>
</dbReference>
<dbReference type="PROSITE" id="PS00092">
    <property type="entry name" value="N6_MTASE"/>
    <property type="match status" value="1"/>
</dbReference>
<evidence type="ECO:0000256" key="5">
    <source>
        <dbReference type="ARBA" id="ARBA00022786"/>
    </source>
</evidence>
<dbReference type="InterPro" id="IPR006615">
    <property type="entry name" value="Pept_C19_DUSP"/>
</dbReference>
<keyword evidence="12" id="KW-1185">Reference proteome</keyword>
<dbReference type="PANTHER" id="PTHR21646:SF24">
    <property type="entry name" value="UBIQUITIN CARBOXYL-TERMINAL HYDROLASE"/>
    <property type="match status" value="1"/>
</dbReference>
<dbReference type="InterPro" id="IPR018200">
    <property type="entry name" value="USP_CS"/>
</dbReference>
<dbReference type="InterPro" id="IPR035927">
    <property type="entry name" value="DUSP-like_sf"/>
</dbReference>
<dbReference type="Proteomes" id="UP001476247">
    <property type="component" value="Unassembled WGS sequence"/>
</dbReference>
<feature type="domain" description="USP" evidence="9">
    <location>
        <begin position="304"/>
        <end position="1149"/>
    </location>
</feature>
<evidence type="ECO:0000256" key="3">
    <source>
        <dbReference type="ARBA" id="ARBA00012759"/>
    </source>
</evidence>
<dbReference type="SUPFAM" id="SSF54001">
    <property type="entry name" value="Cysteine proteinases"/>
    <property type="match status" value="1"/>
</dbReference>
<accession>A0ABP9Y405</accession>
<keyword evidence="4" id="KW-0645">Protease</keyword>
<feature type="domain" description="DUSP" evidence="10">
    <location>
        <begin position="31"/>
        <end position="140"/>
    </location>
</feature>
<dbReference type="Gene3D" id="3.30.2230.10">
    <property type="entry name" value="DUSP-like"/>
    <property type="match status" value="1"/>
</dbReference>